<proteinExistence type="predicted"/>
<evidence type="ECO:0000256" key="1">
    <source>
        <dbReference type="SAM" id="MobiDB-lite"/>
    </source>
</evidence>
<dbReference type="Gene3D" id="3.40.50.300">
    <property type="entry name" value="P-loop containing nucleotide triphosphate hydrolases"/>
    <property type="match status" value="2"/>
</dbReference>
<dbReference type="EMBL" id="BNJK01000001">
    <property type="protein sequence ID" value="GHO93591.1"/>
    <property type="molecule type" value="Genomic_DNA"/>
</dbReference>
<feature type="compositionally biased region" description="Basic residues" evidence="1">
    <location>
        <begin position="955"/>
        <end position="969"/>
    </location>
</feature>
<keyword evidence="2" id="KW-1133">Transmembrane helix</keyword>
<evidence type="ECO:0000313" key="5">
    <source>
        <dbReference type="Proteomes" id="UP000597444"/>
    </source>
</evidence>
<dbReference type="Proteomes" id="UP000597444">
    <property type="component" value="Unassembled WGS sequence"/>
</dbReference>
<dbReference type="InterPro" id="IPR027417">
    <property type="entry name" value="P-loop_NTPase"/>
</dbReference>
<dbReference type="SUPFAM" id="SSF52540">
    <property type="entry name" value="P-loop containing nucleoside triphosphate hydrolases"/>
    <property type="match status" value="1"/>
</dbReference>
<dbReference type="Pfam" id="PF01935">
    <property type="entry name" value="DUF87"/>
    <property type="match status" value="1"/>
</dbReference>
<organism evidence="4 5">
    <name type="scientific">Reticulibacter mediterranei</name>
    <dbReference type="NCBI Taxonomy" id="2778369"/>
    <lineage>
        <taxon>Bacteria</taxon>
        <taxon>Bacillati</taxon>
        <taxon>Chloroflexota</taxon>
        <taxon>Ktedonobacteria</taxon>
        <taxon>Ktedonobacterales</taxon>
        <taxon>Reticulibacteraceae</taxon>
        <taxon>Reticulibacter</taxon>
    </lineage>
</organism>
<feature type="compositionally biased region" description="Basic and acidic residues" evidence="1">
    <location>
        <begin position="990"/>
        <end position="1012"/>
    </location>
</feature>
<name>A0A8J3IQK0_9CHLR</name>
<protein>
    <recommendedName>
        <fullName evidence="3">Helicase HerA central domain-containing protein</fullName>
    </recommendedName>
</protein>
<feature type="domain" description="Helicase HerA central" evidence="3">
    <location>
        <begin position="470"/>
        <end position="572"/>
    </location>
</feature>
<sequence>MRSEIQPPEFAQPLALHIIPPHRSGKANQKQRDQEVALEAAMQSLVLDQKHPVALELAGTAERRSFIVRATSQTALYHVEALLRSQYPQLGVEPLRAYEDPFLLQSHEDVSAIELVAGAAPYMPLRSWQDSKQKPQGEVDPLLGLLAALSKLPDGMRAVTQIGLVPAPPNWSKPYLRKSIEDALDPEKRKAQIDTANARDATQATNWAASKSPWESLSTPVVLILGVMIILLALMQRWIPAWVGEAFKRLLQGQDPNIGGGQIFQIFAFFVGVLVIGGLIFLATERIRGLFQGEMYDTKLVSEKTSRMAYRVRIRLYVIGPATRSVSIPTGESYVEGRRAGQTWQQLQAERQNNEERQEVLLRLIAAYRQFHIASGAYFLPKQIKATEARRLISPEIKRPGYGWHQGLAKSRHLIGVDALAALWHMPSSSVLPELALVEQRRSRTLLMSPELARLSEGYPPIGYSEHGGYKLPFSLNPQFFTLHTLIGGKSGEGKSTFMEHIARDAMAQGGLVLIDPHGDLCEHALRSVPDDRADDVVLIDLSDPTASTGINPLDITLGRNRDKAISDLLKTLSKIWEEAWGPRMENAFEMALRTLFEANRVLVAQDAQEGPHQQYTILDVLPILTNENFCHAILQQIQDDYLHRWWREYYEPMTLMQQRDVVIPVLSKVAKFEGIIARRILGQSVSTVNFTQLVAERKIILLKLAKGVVGADVAAIVGATLLGLIQLTMEEQGSKALEERVRLPIIIDEFQTIAGADYGALAELRKYGATFFLATQSLEYLQKLDEVLLPMVLANVKQLVVFHMSAQDAETLCEELGVEQEDITNLNMYSCYVKLASGSRRQPTFSLNVSPPEPGTGTMADSIRARCRVRYTCSVDVIDERLREAMVRSLRLAPPPMPKGKKRRNAVPTGAINPPDAVISLPAAPVPQPEPQANETEDLVLAATNNPGGEQPRSRGRRGRRGGKKAKKTGTGGTTALAFSDGFDDDGSNDQRELVNLNTRRERSEVDDHAQ</sequence>
<evidence type="ECO:0000259" key="3">
    <source>
        <dbReference type="Pfam" id="PF01935"/>
    </source>
</evidence>
<dbReference type="InterPro" id="IPR002789">
    <property type="entry name" value="HerA_central"/>
</dbReference>
<keyword evidence="2" id="KW-0812">Transmembrane</keyword>
<dbReference type="RefSeq" id="WP_220204369.1">
    <property type="nucleotide sequence ID" value="NZ_BNJK01000001.1"/>
</dbReference>
<keyword evidence="5" id="KW-1185">Reference proteome</keyword>
<feature type="transmembrane region" description="Helical" evidence="2">
    <location>
        <begin position="221"/>
        <end position="243"/>
    </location>
</feature>
<dbReference type="PANTHER" id="PTHR30121:SF6">
    <property type="entry name" value="SLR6007 PROTEIN"/>
    <property type="match status" value="1"/>
</dbReference>
<gene>
    <name evidence="4" type="ORF">KSF_036390</name>
</gene>
<evidence type="ECO:0000256" key="2">
    <source>
        <dbReference type="SAM" id="Phobius"/>
    </source>
</evidence>
<comment type="caution">
    <text evidence="4">The sequence shown here is derived from an EMBL/GenBank/DDBJ whole genome shotgun (WGS) entry which is preliminary data.</text>
</comment>
<evidence type="ECO:0000313" key="4">
    <source>
        <dbReference type="EMBL" id="GHO93591.1"/>
    </source>
</evidence>
<keyword evidence="2" id="KW-0472">Membrane</keyword>
<dbReference type="AlphaFoldDB" id="A0A8J3IQK0"/>
<dbReference type="InterPro" id="IPR051162">
    <property type="entry name" value="T4SS_component"/>
</dbReference>
<reference evidence="4" key="1">
    <citation type="submission" date="2020-10" db="EMBL/GenBank/DDBJ databases">
        <title>Taxonomic study of unclassified bacteria belonging to the class Ktedonobacteria.</title>
        <authorList>
            <person name="Yabe S."/>
            <person name="Wang C.M."/>
            <person name="Zheng Y."/>
            <person name="Sakai Y."/>
            <person name="Cavaletti L."/>
            <person name="Monciardini P."/>
            <person name="Donadio S."/>
        </authorList>
    </citation>
    <scope>NUCLEOTIDE SEQUENCE</scope>
    <source>
        <strain evidence="4">ID150040</strain>
    </source>
</reference>
<feature type="region of interest" description="Disordered" evidence="1">
    <location>
        <begin position="893"/>
        <end position="1012"/>
    </location>
</feature>
<accession>A0A8J3IQK0</accession>
<dbReference type="PANTHER" id="PTHR30121">
    <property type="entry name" value="UNCHARACTERIZED PROTEIN YJGR-RELATED"/>
    <property type="match status" value="1"/>
</dbReference>
<feature type="transmembrane region" description="Helical" evidence="2">
    <location>
        <begin position="263"/>
        <end position="283"/>
    </location>
</feature>